<dbReference type="EMBL" id="ABEU02000006">
    <property type="status" value="NOT_ANNOTATED_CDS"/>
    <property type="molecule type" value="Genomic_DNA"/>
</dbReference>
<dbReference type="Proteomes" id="UP000006727">
    <property type="component" value="Chromosome 6"/>
</dbReference>
<dbReference type="EnsemblPlants" id="Pp3c6_23800V3.2">
    <property type="protein sequence ID" value="PAC:32977553.CDS.1"/>
    <property type="gene ID" value="Pp3c6_23800"/>
</dbReference>
<evidence type="ECO:0000313" key="1">
    <source>
        <dbReference type="EnsemblPlants" id="PAC:32977553.CDS.1"/>
    </source>
</evidence>
<dbReference type="EnsemblPlants" id="Pp3c6_23800V3.1">
    <property type="protein sequence ID" value="PAC:32977552.CDS.1"/>
    <property type="gene ID" value="Pp3c6_23800"/>
</dbReference>
<organism evidence="1 2">
    <name type="scientific">Physcomitrium patens</name>
    <name type="common">Spreading-leaved earth moss</name>
    <name type="synonym">Physcomitrella patens</name>
    <dbReference type="NCBI Taxonomy" id="3218"/>
    <lineage>
        <taxon>Eukaryota</taxon>
        <taxon>Viridiplantae</taxon>
        <taxon>Streptophyta</taxon>
        <taxon>Embryophyta</taxon>
        <taxon>Bryophyta</taxon>
        <taxon>Bryophytina</taxon>
        <taxon>Bryopsida</taxon>
        <taxon>Funariidae</taxon>
        <taxon>Funariales</taxon>
        <taxon>Funariaceae</taxon>
        <taxon>Physcomitrium</taxon>
    </lineage>
</organism>
<name>A0A7I3ZTM9_PHYPA</name>
<accession>A0A7I3ZTM9</accession>
<dbReference type="Gramene" id="Pp3c6_23800V3.1">
    <property type="protein sequence ID" value="PAC:32977552.CDS.1"/>
    <property type="gene ID" value="Pp3c6_23800"/>
</dbReference>
<dbReference type="Gramene" id="Pp3c6_23800V3.2">
    <property type="protein sequence ID" value="PAC:32977553.CDS.1"/>
    <property type="gene ID" value="Pp3c6_23800"/>
</dbReference>
<dbReference type="InParanoid" id="A0A7I3ZTM9"/>
<reference evidence="1" key="3">
    <citation type="submission" date="2020-12" db="UniProtKB">
        <authorList>
            <consortium name="EnsemblPlants"/>
        </authorList>
    </citation>
    <scope>IDENTIFICATION</scope>
</reference>
<protein>
    <submittedName>
        <fullName evidence="1">Uncharacterized protein</fullName>
    </submittedName>
</protein>
<proteinExistence type="predicted"/>
<sequence>MFLESSSSVWTHTVCWPMKTSSYDGYRFLGDGSLGIENNQCFRFKMCGYIYGWQVNIPRE</sequence>
<evidence type="ECO:0000313" key="2">
    <source>
        <dbReference type="Proteomes" id="UP000006727"/>
    </source>
</evidence>
<keyword evidence="2" id="KW-1185">Reference proteome</keyword>
<dbReference type="AlphaFoldDB" id="A0A7I3ZTM9"/>
<reference evidence="1 2" key="1">
    <citation type="journal article" date="2008" name="Science">
        <title>The Physcomitrella genome reveals evolutionary insights into the conquest of land by plants.</title>
        <authorList>
            <person name="Rensing S."/>
            <person name="Lang D."/>
            <person name="Zimmer A."/>
            <person name="Terry A."/>
            <person name="Salamov A."/>
            <person name="Shapiro H."/>
            <person name="Nishiyama T."/>
            <person name="Perroud P.-F."/>
            <person name="Lindquist E."/>
            <person name="Kamisugi Y."/>
            <person name="Tanahashi T."/>
            <person name="Sakakibara K."/>
            <person name="Fujita T."/>
            <person name="Oishi K."/>
            <person name="Shin-I T."/>
            <person name="Kuroki Y."/>
            <person name="Toyoda A."/>
            <person name="Suzuki Y."/>
            <person name="Hashimoto A."/>
            <person name="Yamaguchi K."/>
            <person name="Sugano A."/>
            <person name="Kohara Y."/>
            <person name="Fujiyama A."/>
            <person name="Anterola A."/>
            <person name="Aoki S."/>
            <person name="Ashton N."/>
            <person name="Barbazuk W.B."/>
            <person name="Barker E."/>
            <person name="Bennetzen J."/>
            <person name="Bezanilla M."/>
            <person name="Blankenship R."/>
            <person name="Cho S.H."/>
            <person name="Dutcher S."/>
            <person name="Estelle M."/>
            <person name="Fawcett J.A."/>
            <person name="Gundlach H."/>
            <person name="Hanada K."/>
            <person name="Heyl A."/>
            <person name="Hicks K.A."/>
            <person name="Hugh J."/>
            <person name="Lohr M."/>
            <person name="Mayer K."/>
            <person name="Melkozernov A."/>
            <person name="Murata T."/>
            <person name="Nelson D."/>
            <person name="Pils B."/>
            <person name="Prigge M."/>
            <person name="Reiss B."/>
            <person name="Renner T."/>
            <person name="Rombauts S."/>
            <person name="Rushton P."/>
            <person name="Sanderfoot A."/>
            <person name="Schween G."/>
            <person name="Shiu S.-H."/>
            <person name="Stueber K."/>
            <person name="Theodoulou F.L."/>
            <person name="Tu H."/>
            <person name="Van de Peer Y."/>
            <person name="Verrier P.J."/>
            <person name="Waters E."/>
            <person name="Wood A."/>
            <person name="Yang L."/>
            <person name="Cove D."/>
            <person name="Cuming A."/>
            <person name="Hasebe M."/>
            <person name="Lucas S."/>
            <person name="Mishler D.B."/>
            <person name="Reski R."/>
            <person name="Grigoriev I."/>
            <person name="Quatrano R.S."/>
            <person name="Boore J.L."/>
        </authorList>
    </citation>
    <scope>NUCLEOTIDE SEQUENCE [LARGE SCALE GENOMIC DNA]</scope>
    <source>
        <strain evidence="1 2">cv. Gransden 2004</strain>
    </source>
</reference>
<reference evidence="1 2" key="2">
    <citation type="journal article" date="2018" name="Plant J.">
        <title>The Physcomitrella patens chromosome-scale assembly reveals moss genome structure and evolution.</title>
        <authorList>
            <person name="Lang D."/>
            <person name="Ullrich K.K."/>
            <person name="Murat F."/>
            <person name="Fuchs J."/>
            <person name="Jenkins J."/>
            <person name="Haas F.B."/>
            <person name="Piednoel M."/>
            <person name="Gundlach H."/>
            <person name="Van Bel M."/>
            <person name="Meyberg R."/>
            <person name="Vives C."/>
            <person name="Morata J."/>
            <person name="Symeonidi A."/>
            <person name="Hiss M."/>
            <person name="Muchero W."/>
            <person name="Kamisugi Y."/>
            <person name="Saleh O."/>
            <person name="Blanc G."/>
            <person name="Decker E.L."/>
            <person name="van Gessel N."/>
            <person name="Grimwood J."/>
            <person name="Hayes R.D."/>
            <person name="Graham S.W."/>
            <person name="Gunter L.E."/>
            <person name="McDaniel S.F."/>
            <person name="Hoernstein S.N.W."/>
            <person name="Larsson A."/>
            <person name="Li F.W."/>
            <person name="Perroud P.F."/>
            <person name="Phillips J."/>
            <person name="Ranjan P."/>
            <person name="Rokshar D.S."/>
            <person name="Rothfels C.J."/>
            <person name="Schneider L."/>
            <person name="Shu S."/>
            <person name="Stevenson D.W."/>
            <person name="Thummler F."/>
            <person name="Tillich M."/>
            <person name="Villarreal Aguilar J.C."/>
            <person name="Widiez T."/>
            <person name="Wong G.K."/>
            <person name="Wymore A."/>
            <person name="Zhang Y."/>
            <person name="Zimmer A.D."/>
            <person name="Quatrano R.S."/>
            <person name="Mayer K.F.X."/>
            <person name="Goodstein D."/>
            <person name="Casacuberta J.M."/>
            <person name="Vandepoele K."/>
            <person name="Reski R."/>
            <person name="Cuming A.C."/>
            <person name="Tuskan G.A."/>
            <person name="Maumus F."/>
            <person name="Salse J."/>
            <person name="Schmutz J."/>
            <person name="Rensing S.A."/>
        </authorList>
    </citation>
    <scope>NUCLEOTIDE SEQUENCE [LARGE SCALE GENOMIC DNA]</scope>
    <source>
        <strain evidence="1 2">cv. Gransden 2004</strain>
    </source>
</reference>